<dbReference type="SUPFAM" id="SSF160369">
    <property type="entry name" value="Ribosomal protein L10-like"/>
    <property type="match status" value="1"/>
</dbReference>
<gene>
    <name evidence="2" type="ORF">JVT61DRAFT_5154</name>
</gene>
<organism evidence="2 3">
    <name type="scientific">Boletus reticuloceps</name>
    <dbReference type="NCBI Taxonomy" id="495285"/>
    <lineage>
        <taxon>Eukaryota</taxon>
        <taxon>Fungi</taxon>
        <taxon>Dikarya</taxon>
        <taxon>Basidiomycota</taxon>
        <taxon>Agaricomycotina</taxon>
        <taxon>Agaricomycetes</taxon>
        <taxon>Agaricomycetidae</taxon>
        <taxon>Boletales</taxon>
        <taxon>Boletineae</taxon>
        <taxon>Boletaceae</taxon>
        <taxon>Boletoideae</taxon>
        <taxon>Boletus</taxon>
    </lineage>
</organism>
<evidence type="ECO:0000256" key="1">
    <source>
        <dbReference type="ARBA" id="ARBA00008889"/>
    </source>
</evidence>
<dbReference type="OrthoDB" id="360689at2759"/>
<dbReference type="InterPro" id="IPR043141">
    <property type="entry name" value="Ribosomal_uL10-like_sf"/>
</dbReference>
<dbReference type="Gene3D" id="3.30.70.1730">
    <property type="match status" value="1"/>
</dbReference>
<protein>
    <recommendedName>
        <fullName evidence="4">50S ribosomal protein L10</fullName>
    </recommendedName>
</protein>
<dbReference type="InterPro" id="IPR047865">
    <property type="entry name" value="Ribosomal_uL10_bac_type"/>
</dbReference>
<evidence type="ECO:0008006" key="4">
    <source>
        <dbReference type="Google" id="ProtNLM"/>
    </source>
</evidence>
<dbReference type="PANTHER" id="PTHR11560">
    <property type="entry name" value="39S RIBOSOMAL PROTEIN L10, MITOCHONDRIAL"/>
    <property type="match status" value="1"/>
</dbReference>
<dbReference type="AlphaFoldDB" id="A0A8I2YXZ2"/>
<accession>A0A8I2YXZ2</accession>
<comment type="caution">
    <text evidence="2">The sequence shown here is derived from an EMBL/GenBank/DDBJ whole genome shotgun (WGS) entry which is preliminary data.</text>
</comment>
<sequence>MLLLAPRPQVGSTLRLLLRTYTVSIETSIEYDGKPVPRRYGERKTHLYNQYTRMLAQSANAPLIFLQHKDFTARKLQDLRREIELASARFAPSLASPSPSPVPAEPPTLTVMRTSIFGVALRDFAPIDAESTRDIAKLVEGGFAVLALPSLSPPQLHAIIRAIDRIVPSKKEYGKGVEVKPNKGKGREEDSNWIPGRPVPKVKPVLSPELKVMGALIEGRVFAATGVRDVAKLPPLDTLRAQIVGLLSTPAMQLAAVLSEASGGRLARTLGGFKKGLEEAQSTEAPPS</sequence>
<proteinExistence type="inferred from homology"/>
<name>A0A8I2YXZ2_9AGAM</name>
<comment type="similarity">
    <text evidence="1">Belongs to the universal ribosomal protein uL10 family.</text>
</comment>
<dbReference type="Proteomes" id="UP000683000">
    <property type="component" value="Unassembled WGS sequence"/>
</dbReference>
<evidence type="ECO:0000313" key="3">
    <source>
        <dbReference type="Proteomes" id="UP000683000"/>
    </source>
</evidence>
<keyword evidence="3" id="KW-1185">Reference proteome</keyword>
<evidence type="ECO:0000313" key="2">
    <source>
        <dbReference type="EMBL" id="KAG6380770.1"/>
    </source>
</evidence>
<dbReference type="EMBL" id="JAGFBS010000002">
    <property type="protein sequence ID" value="KAG6380770.1"/>
    <property type="molecule type" value="Genomic_DNA"/>
</dbReference>
<reference evidence="2" key="1">
    <citation type="submission" date="2021-03" db="EMBL/GenBank/DDBJ databases">
        <title>Evolutionary innovations through gain and loss of genes in the ectomycorrhizal Boletales.</title>
        <authorList>
            <person name="Wu G."/>
            <person name="Miyauchi S."/>
            <person name="Morin E."/>
            <person name="Yang Z.-L."/>
            <person name="Xu J."/>
            <person name="Martin F.M."/>
        </authorList>
    </citation>
    <scope>NUCLEOTIDE SEQUENCE</scope>
    <source>
        <strain evidence="2">BR01</strain>
    </source>
</reference>